<keyword evidence="8" id="KW-1185">Reference proteome</keyword>
<evidence type="ECO:0000256" key="4">
    <source>
        <dbReference type="ARBA" id="ARBA00022989"/>
    </source>
</evidence>
<dbReference type="AlphaFoldDB" id="A0A7Y9LPG2"/>
<dbReference type="PANTHER" id="PTHR33931:SF2">
    <property type="entry name" value="HOLIN-LIKE PROTEIN CIDA"/>
    <property type="match status" value="1"/>
</dbReference>
<protein>
    <submittedName>
        <fullName evidence="7">Holin-like protein</fullName>
    </submittedName>
</protein>
<keyword evidence="3 6" id="KW-0812">Transmembrane</keyword>
<dbReference type="Proteomes" id="UP000542125">
    <property type="component" value="Unassembled WGS sequence"/>
</dbReference>
<dbReference type="EMBL" id="JACBYR010000001">
    <property type="protein sequence ID" value="NYE84435.1"/>
    <property type="molecule type" value="Genomic_DNA"/>
</dbReference>
<keyword evidence="4 6" id="KW-1133">Transmembrane helix</keyword>
<dbReference type="InterPro" id="IPR005538">
    <property type="entry name" value="LrgA/CidA"/>
</dbReference>
<dbReference type="Pfam" id="PF03788">
    <property type="entry name" value="LrgA"/>
    <property type="match status" value="1"/>
</dbReference>
<evidence type="ECO:0000256" key="2">
    <source>
        <dbReference type="ARBA" id="ARBA00022475"/>
    </source>
</evidence>
<evidence type="ECO:0000256" key="1">
    <source>
        <dbReference type="ARBA" id="ARBA00004651"/>
    </source>
</evidence>
<evidence type="ECO:0000313" key="8">
    <source>
        <dbReference type="Proteomes" id="UP000542125"/>
    </source>
</evidence>
<evidence type="ECO:0000256" key="5">
    <source>
        <dbReference type="ARBA" id="ARBA00023136"/>
    </source>
</evidence>
<keyword evidence="5 6" id="KW-0472">Membrane</keyword>
<accession>A0A7Y9LPG2</accession>
<feature type="transmembrane region" description="Helical" evidence="6">
    <location>
        <begin position="68"/>
        <end position="86"/>
    </location>
</feature>
<organism evidence="7 8">
    <name type="scientific">Pigmentiphaga litoralis</name>
    <dbReference type="NCBI Taxonomy" id="516702"/>
    <lineage>
        <taxon>Bacteria</taxon>
        <taxon>Pseudomonadati</taxon>
        <taxon>Pseudomonadota</taxon>
        <taxon>Betaproteobacteria</taxon>
        <taxon>Burkholderiales</taxon>
        <taxon>Alcaligenaceae</taxon>
        <taxon>Pigmentiphaga</taxon>
    </lineage>
</organism>
<gene>
    <name evidence="7" type="ORF">FHW18_003706</name>
</gene>
<evidence type="ECO:0000313" key="7">
    <source>
        <dbReference type="EMBL" id="NYE84435.1"/>
    </source>
</evidence>
<feature type="transmembrane region" description="Helical" evidence="6">
    <location>
        <begin position="12"/>
        <end position="33"/>
    </location>
</feature>
<comment type="caution">
    <text evidence="7">The sequence shown here is derived from an EMBL/GenBank/DDBJ whole genome shotgun (WGS) entry which is preliminary data.</text>
</comment>
<evidence type="ECO:0000256" key="3">
    <source>
        <dbReference type="ARBA" id="ARBA00022692"/>
    </source>
</evidence>
<dbReference type="GO" id="GO:0005886">
    <property type="term" value="C:plasma membrane"/>
    <property type="evidence" value="ECO:0007669"/>
    <property type="project" value="UniProtKB-SubCell"/>
</dbReference>
<reference evidence="7 8" key="1">
    <citation type="submission" date="2020-07" db="EMBL/GenBank/DDBJ databases">
        <title>Genomic Encyclopedia of Type Strains, Phase IV (KMG-V): Genome sequencing to study the core and pangenomes of soil and plant-associated prokaryotes.</title>
        <authorList>
            <person name="Whitman W."/>
        </authorList>
    </citation>
    <scope>NUCLEOTIDE SEQUENCE [LARGE SCALE GENOMIC DNA]</scope>
    <source>
        <strain evidence="7 8">SAS40</strain>
    </source>
</reference>
<dbReference type="PANTHER" id="PTHR33931">
    <property type="entry name" value="HOLIN-LIKE PROTEIN CIDA-RELATED"/>
    <property type="match status" value="1"/>
</dbReference>
<proteinExistence type="predicted"/>
<evidence type="ECO:0000256" key="6">
    <source>
        <dbReference type="SAM" id="Phobius"/>
    </source>
</evidence>
<sequence length="138" mass="14870">MTPTFFTRLVHMVFQVALLIGIWWACDVVVHLLHLPLSGGVLGLGVVLALLFSGVLRVDRVKLGAQLLLTEMILFFIPAVVAIVRYQDLLLQSGVKLMALIVIGNACVMFLTAFAVEAIVRRGGPGRGLPAAPQEQPA</sequence>
<feature type="transmembrane region" description="Helical" evidence="6">
    <location>
        <begin position="39"/>
        <end position="56"/>
    </location>
</feature>
<keyword evidence="2" id="KW-1003">Cell membrane</keyword>
<dbReference type="RefSeq" id="WP_257021951.1">
    <property type="nucleotide sequence ID" value="NZ_JACBYR010000001.1"/>
</dbReference>
<name>A0A7Y9LPG2_9BURK</name>
<comment type="subcellular location">
    <subcellularLocation>
        <location evidence="1">Cell membrane</location>
        <topology evidence="1">Multi-pass membrane protein</topology>
    </subcellularLocation>
</comment>
<feature type="transmembrane region" description="Helical" evidence="6">
    <location>
        <begin position="98"/>
        <end position="120"/>
    </location>
</feature>